<evidence type="ECO:0000259" key="2">
    <source>
        <dbReference type="PROSITE" id="PS50234"/>
    </source>
</evidence>
<keyword evidence="4" id="KW-1185">Reference proteome</keyword>
<dbReference type="InterPro" id="IPR002035">
    <property type="entry name" value="VWF_A"/>
</dbReference>
<organism evidence="3 4">
    <name type="scientific">Azospirillum himalayense</name>
    <dbReference type="NCBI Taxonomy" id="654847"/>
    <lineage>
        <taxon>Bacteria</taxon>
        <taxon>Pseudomonadati</taxon>
        <taxon>Pseudomonadota</taxon>
        <taxon>Alphaproteobacteria</taxon>
        <taxon>Rhodospirillales</taxon>
        <taxon>Azospirillaceae</taxon>
        <taxon>Azospirillum</taxon>
    </lineage>
</organism>
<name>A0ABW0G2L4_9PROT</name>
<gene>
    <name evidence="3" type="ORF">ACFPMG_04940</name>
</gene>
<accession>A0ABW0G2L4</accession>
<dbReference type="PANTHER" id="PTHR46580">
    <property type="entry name" value="SENSOR KINASE-RELATED"/>
    <property type="match status" value="1"/>
</dbReference>
<feature type="domain" description="VWFA" evidence="2">
    <location>
        <begin position="38"/>
        <end position="254"/>
    </location>
</feature>
<keyword evidence="1" id="KW-0732">Signal</keyword>
<evidence type="ECO:0000313" key="3">
    <source>
        <dbReference type="EMBL" id="MFC5354347.1"/>
    </source>
</evidence>
<dbReference type="InterPro" id="IPR013517">
    <property type="entry name" value="FG-GAP"/>
</dbReference>
<comment type="caution">
    <text evidence="3">The sequence shown here is derived from an EMBL/GenBank/DDBJ whole genome shotgun (WGS) entry which is preliminary data.</text>
</comment>
<dbReference type="InterPro" id="IPR028994">
    <property type="entry name" value="Integrin_alpha_N"/>
</dbReference>
<dbReference type="Proteomes" id="UP001596166">
    <property type="component" value="Unassembled WGS sequence"/>
</dbReference>
<protein>
    <submittedName>
        <fullName evidence="3">FG-GAP-like repeat-containing protein</fullName>
    </submittedName>
</protein>
<dbReference type="PROSITE" id="PS50234">
    <property type="entry name" value="VWFA"/>
    <property type="match status" value="1"/>
</dbReference>
<dbReference type="SUPFAM" id="SSF53300">
    <property type="entry name" value="vWA-like"/>
    <property type="match status" value="1"/>
</dbReference>
<reference evidence="4" key="1">
    <citation type="journal article" date="2019" name="Int. J. Syst. Evol. Microbiol.">
        <title>The Global Catalogue of Microorganisms (GCM) 10K type strain sequencing project: providing services to taxonomists for standard genome sequencing and annotation.</title>
        <authorList>
            <consortium name="The Broad Institute Genomics Platform"/>
            <consortium name="The Broad Institute Genome Sequencing Center for Infectious Disease"/>
            <person name="Wu L."/>
            <person name="Ma J."/>
        </authorList>
    </citation>
    <scope>NUCLEOTIDE SEQUENCE [LARGE SCALE GENOMIC DNA]</scope>
    <source>
        <strain evidence="4">CCUG 58760</strain>
    </source>
</reference>
<sequence length="969" mass="101362">MTNQTFGLTVDFPDTTQSPQIALSGMISLGQVPSNTYNIAFVMDVSGSTVGSAGVSGGNPVAGDENKDGLSNTILDAEIAAFRSLYNDIVKSGLSANSRVTLITFDSSGVTQFTGGFGTADANGNGRDDSVEFFEKLTGQTSGDMTNFEAGLQQVKSFFQAQSAVGESNLVVFASDGDNNTGGDPLTLAAQLRAATTASPAGYSAAIRTYAVGSGVSAGGYTNLDNLDDGVANNSATKVTDLGQLATQLTTPPITAANISKVEILNGSTVIATLTGNQLTSTALGLQFNTTIDGLNVTSGQNNNITVKAYASSGEILTVTDNVEGMLTVPQQPTTPTKRGVRFDFDGDGVADVLWRNRGDGNIAISDSARNRAFTLVAGSGGVDNNPGSDYRIVGIGDFNGDTRADILFRNADDSLVAWMMDGPTVQEGLTLATPGRSFTVVGVGDFDGNGKDDILFENRAGSILTVYANGTSNSGGIAFARPDLTWSIQGIDDFNNDGKAEILWRHRDGRLATQAAGGALQMLVDGSSANAGTALTANARVVGTGDVNSDGKADILMREDAGTLYTVLVSGSNSVSAIQTGSTPSTPNWSVVGVGNFAGGTAGTPDTTVEVLWRQDSLRSTGNMSINDYDSAGGSVLSNPGNSWQVVNGSAITRPPRAVQNSDLDGDGNADIIFRNSQTGVVAAWRSDYSFQASDRGAVLATPTLDWTSIGQGDFDGDGKADLLFRNKTTQQVGVWLMDGTKVRRAELIDSIPNSWETAAVGDFTGDGRADVAWRNSDGQVGIWTMNGTTLQLAQAVGDAPLAWEIKGAADFDNDGRSDLLFRNKDSGQVAIWRMNEQAQVVSGSVVSANPGTAWEISGIADFTNDGRGDLLWRNKTTGQVALWRMDGDSMVKAELIQGIGNNWEIQSTGDYNNDGSEDVLWRNTTDNMLAVWDMQPFLNGGSVNPIVVANTLGAEWVVQRQAGVLAA</sequence>
<dbReference type="CDD" id="cd00198">
    <property type="entry name" value="vWFA"/>
    <property type="match status" value="1"/>
</dbReference>
<evidence type="ECO:0000313" key="4">
    <source>
        <dbReference type="Proteomes" id="UP001596166"/>
    </source>
</evidence>
<dbReference type="PANTHER" id="PTHR46580:SF2">
    <property type="entry name" value="MAM DOMAIN-CONTAINING PROTEIN"/>
    <property type="match status" value="1"/>
</dbReference>
<dbReference type="RefSeq" id="WP_376994091.1">
    <property type="nucleotide sequence ID" value="NZ_JBHSLC010000006.1"/>
</dbReference>
<proteinExistence type="predicted"/>
<dbReference type="Pfam" id="PF01839">
    <property type="entry name" value="FG-GAP"/>
    <property type="match status" value="1"/>
</dbReference>
<dbReference type="EMBL" id="JBHSLC010000006">
    <property type="protein sequence ID" value="MFC5354347.1"/>
    <property type="molecule type" value="Genomic_DNA"/>
</dbReference>
<dbReference type="InterPro" id="IPR036465">
    <property type="entry name" value="vWFA_dom_sf"/>
</dbReference>
<dbReference type="Gene3D" id="2.130.10.130">
    <property type="entry name" value="Integrin alpha, N-terminal"/>
    <property type="match status" value="1"/>
</dbReference>
<dbReference type="Gene3D" id="3.40.50.410">
    <property type="entry name" value="von Willebrand factor, type A domain"/>
    <property type="match status" value="1"/>
</dbReference>
<dbReference type="SUPFAM" id="SSF69318">
    <property type="entry name" value="Integrin alpha N-terminal domain"/>
    <property type="match status" value="2"/>
</dbReference>
<evidence type="ECO:0000256" key="1">
    <source>
        <dbReference type="ARBA" id="ARBA00022729"/>
    </source>
</evidence>
<dbReference type="Pfam" id="PF13517">
    <property type="entry name" value="FG-GAP_3"/>
    <property type="match status" value="3"/>
</dbReference>